<dbReference type="PIRSF" id="PIRSF002070">
    <property type="entry name" value="SSB"/>
    <property type="match status" value="1"/>
</dbReference>
<evidence type="ECO:0000256" key="1">
    <source>
        <dbReference type="ARBA" id="ARBA00023125"/>
    </source>
</evidence>
<dbReference type="SUPFAM" id="SSF50249">
    <property type="entry name" value="Nucleic acid-binding proteins"/>
    <property type="match status" value="1"/>
</dbReference>
<keyword evidence="1 2" id="KW-0238">DNA-binding</keyword>
<evidence type="ECO:0000313" key="4">
    <source>
        <dbReference type="EMBL" id="DAD79178.1"/>
    </source>
</evidence>
<dbReference type="Gene3D" id="2.40.50.140">
    <property type="entry name" value="Nucleic acid-binding proteins"/>
    <property type="match status" value="1"/>
</dbReference>
<dbReference type="CDD" id="cd04496">
    <property type="entry name" value="SSB_OBF"/>
    <property type="match status" value="1"/>
</dbReference>
<dbReference type="PANTHER" id="PTHR10302">
    <property type="entry name" value="SINGLE-STRANDED DNA-BINDING PROTEIN"/>
    <property type="match status" value="1"/>
</dbReference>
<accession>A0A8S5MAA2</accession>
<reference evidence="4" key="1">
    <citation type="journal article" date="2021" name="Proc. Natl. Acad. Sci. U.S.A.">
        <title>A Catalog of Tens of Thousands of Viruses from Human Metagenomes Reveals Hidden Associations with Chronic Diseases.</title>
        <authorList>
            <person name="Tisza M.J."/>
            <person name="Buck C.B."/>
        </authorList>
    </citation>
    <scope>NUCLEOTIDE SEQUENCE</scope>
    <source>
        <strain evidence="4">CtKvA22</strain>
    </source>
</reference>
<evidence type="ECO:0000256" key="2">
    <source>
        <dbReference type="PIRNR" id="PIRNR002070"/>
    </source>
</evidence>
<dbReference type="InterPro" id="IPR000424">
    <property type="entry name" value="Primosome_PriB/ssb"/>
</dbReference>
<organism evidence="4">
    <name type="scientific">Siphoviridae sp. ctKvA22</name>
    <dbReference type="NCBI Taxonomy" id="2826246"/>
    <lineage>
        <taxon>Viruses</taxon>
        <taxon>Duplodnaviria</taxon>
        <taxon>Heunggongvirae</taxon>
        <taxon>Uroviricota</taxon>
        <taxon>Caudoviricetes</taxon>
    </lineage>
</organism>
<dbReference type="PROSITE" id="PS50935">
    <property type="entry name" value="SSB"/>
    <property type="match status" value="1"/>
</dbReference>
<dbReference type="GO" id="GO:0003697">
    <property type="term" value="F:single-stranded DNA binding"/>
    <property type="evidence" value="ECO:0007669"/>
    <property type="project" value="InterPro"/>
</dbReference>
<dbReference type="NCBIfam" id="TIGR00621">
    <property type="entry name" value="ssb"/>
    <property type="match status" value="1"/>
</dbReference>
<feature type="compositionally biased region" description="Low complexity" evidence="3">
    <location>
        <begin position="114"/>
        <end position="125"/>
    </location>
</feature>
<sequence length="153" mass="17317">MNKVILMGRLTSDPKMDWTRSEDSKQYATYTLAVNRRFKRNGEQEADFINCVAWGAMAEFAEKYMKKGVMFAVEGRLNVRSWDDAEGKKHWTTTVVVENSYFTGSKKDTESKPAAEQSQPAAAQEKPAKQMGLADSPGFYPIDETIEDDDLPF</sequence>
<dbReference type="Pfam" id="PF00436">
    <property type="entry name" value="SSB"/>
    <property type="match status" value="1"/>
</dbReference>
<name>A0A8S5MAA2_9CAUD</name>
<feature type="region of interest" description="Disordered" evidence="3">
    <location>
        <begin position="102"/>
        <end position="153"/>
    </location>
</feature>
<dbReference type="GO" id="GO:0009295">
    <property type="term" value="C:nucleoid"/>
    <property type="evidence" value="ECO:0007669"/>
    <property type="project" value="TreeGrafter"/>
</dbReference>
<proteinExistence type="inferred from homology"/>
<evidence type="ECO:0000256" key="3">
    <source>
        <dbReference type="SAM" id="MobiDB-lite"/>
    </source>
</evidence>
<protein>
    <recommendedName>
        <fullName evidence="2">Single-stranded DNA-binding protein</fullName>
    </recommendedName>
</protein>
<dbReference type="EMBL" id="BK014860">
    <property type="protein sequence ID" value="DAD79178.1"/>
    <property type="molecule type" value="Genomic_DNA"/>
</dbReference>
<dbReference type="GO" id="GO:0006260">
    <property type="term" value="P:DNA replication"/>
    <property type="evidence" value="ECO:0007669"/>
    <property type="project" value="InterPro"/>
</dbReference>
<feature type="compositionally biased region" description="Acidic residues" evidence="3">
    <location>
        <begin position="144"/>
        <end position="153"/>
    </location>
</feature>
<dbReference type="PANTHER" id="PTHR10302:SF27">
    <property type="entry name" value="SINGLE-STRANDED DNA-BINDING PROTEIN"/>
    <property type="match status" value="1"/>
</dbReference>
<dbReference type="HAMAP" id="MF_00984">
    <property type="entry name" value="SSB"/>
    <property type="match status" value="1"/>
</dbReference>
<dbReference type="InterPro" id="IPR011344">
    <property type="entry name" value="ssDNA-bd"/>
</dbReference>
<dbReference type="InterPro" id="IPR012340">
    <property type="entry name" value="NA-bd_OB-fold"/>
</dbReference>